<dbReference type="PANTHER" id="PTHR24198:SF165">
    <property type="entry name" value="ANKYRIN REPEAT-CONTAINING PROTEIN-RELATED"/>
    <property type="match status" value="1"/>
</dbReference>
<feature type="repeat" description="ANK" evidence="3">
    <location>
        <begin position="301"/>
        <end position="333"/>
    </location>
</feature>
<feature type="repeat" description="ANK" evidence="3">
    <location>
        <begin position="406"/>
        <end position="438"/>
    </location>
</feature>
<dbReference type="EMBL" id="OENE01000035">
    <property type="protein sequence ID" value="SOU89506.1"/>
    <property type="molecule type" value="Genomic_DNA"/>
</dbReference>
<evidence type="ECO:0000256" key="3">
    <source>
        <dbReference type="PROSITE-ProRule" id="PRU00023"/>
    </source>
</evidence>
<feature type="repeat" description="ANK" evidence="3">
    <location>
        <begin position="267"/>
        <end position="300"/>
    </location>
</feature>
<dbReference type="PROSITE" id="PS50088">
    <property type="entry name" value="ANK_REPEAT"/>
    <property type="match status" value="6"/>
</dbReference>
<name>A0A2I2MAL4_9FLAO</name>
<feature type="repeat" description="ANK" evidence="3">
    <location>
        <begin position="196"/>
        <end position="228"/>
    </location>
</feature>
<dbReference type="InterPro" id="IPR036770">
    <property type="entry name" value="Ankyrin_rpt-contain_sf"/>
</dbReference>
<dbReference type="Proteomes" id="UP000490060">
    <property type="component" value="Unassembled WGS sequence"/>
</dbReference>
<dbReference type="SUPFAM" id="SSF48403">
    <property type="entry name" value="Ankyrin repeat"/>
    <property type="match status" value="2"/>
</dbReference>
<reference evidence="5 6" key="1">
    <citation type="submission" date="2017-11" db="EMBL/GenBank/DDBJ databases">
        <authorList>
            <person name="Duchaud E."/>
        </authorList>
    </citation>
    <scope>NUCLEOTIDE SEQUENCE [LARGE SCALE GENOMIC DNA]</scope>
    <source>
        <strain evidence="5 6">TNO010</strain>
    </source>
</reference>
<dbReference type="Pfam" id="PF12796">
    <property type="entry name" value="Ank_2"/>
    <property type="match status" value="3"/>
</dbReference>
<organism evidence="5 6">
    <name type="scientific">Tenacibaculum finnmarkense genomovar ulcerans</name>
    <dbReference type="NCBI Taxonomy" id="2781388"/>
    <lineage>
        <taxon>Bacteria</taxon>
        <taxon>Pseudomonadati</taxon>
        <taxon>Bacteroidota</taxon>
        <taxon>Flavobacteriia</taxon>
        <taxon>Flavobacteriales</taxon>
        <taxon>Flavobacteriaceae</taxon>
        <taxon>Tenacibaculum</taxon>
        <taxon>Tenacibaculum finnmarkense</taxon>
    </lineage>
</organism>
<dbReference type="SMART" id="SM00248">
    <property type="entry name" value="ANK"/>
    <property type="match status" value="11"/>
</dbReference>
<evidence type="ECO:0000256" key="2">
    <source>
        <dbReference type="ARBA" id="ARBA00023043"/>
    </source>
</evidence>
<evidence type="ECO:0000313" key="6">
    <source>
        <dbReference type="Proteomes" id="UP000490060"/>
    </source>
</evidence>
<dbReference type="AlphaFoldDB" id="A0A2I2MAL4"/>
<feature type="repeat" description="ANK" evidence="3">
    <location>
        <begin position="93"/>
        <end position="125"/>
    </location>
</feature>
<sequence length="496" mass="55069">MKLFKQLLLASLCCISTLVFSQNTNIFLQRDFWKTNPSIELINQKIQEKNNATALNSHGFDAVTYAILENVSNATINYLLSLKGNGIEKLTHDKRTYVFWAAYKGNVGLVKHFIENNAKLNIKDSHHFSPLTFAAATGQTNIEIYNLFIKNGIDIKNDFDENGANALLLAMPHFKDFKLIDFFISKGLSLKSEDNHGNGAFNYAAKKGNKTMLELLIKKGISSKGLNKNGGNAFLLASKGSRNGYNSLAFFKYLENTGINPNISNNKGETPLHNLAYGNKDIAIFKYFLSKGIAVNKTDSQGNTALINAAIRNSLAVIKLLASKTKNINQTNKKGESALTKSLKNSPDIVAFLLKKGADISVIDAKGNGLNYHLFKTFNDKKEAEFEQKLTLLEAKGLQVGKAQKNGNTLYHLAVQKQHLAMLKFIKKYKIDINTKNEKGLTALQEAVLIAKNSVIIKYLIAQGARKNVKTAFQETLYDLAKENEALKNTDINFLK</sequence>
<dbReference type="Gene3D" id="1.25.40.20">
    <property type="entry name" value="Ankyrin repeat-containing domain"/>
    <property type="match status" value="2"/>
</dbReference>
<keyword evidence="2 3" id="KW-0040">ANK repeat</keyword>
<evidence type="ECO:0000256" key="4">
    <source>
        <dbReference type="SAM" id="SignalP"/>
    </source>
</evidence>
<feature type="signal peptide" evidence="4">
    <location>
        <begin position="1"/>
        <end position="21"/>
    </location>
</feature>
<dbReference type="InterPro" id="IPR002110">
    <property type="entry name" value="Ankyrin_rpt"/>
</dbReference>
<keyword evidence="4" id="KW-0732">Signal</keyword>
<proteinExistence type="predicted"/>
<dbReference type="PANTHER" id="PTHR24198">
    <property type="entry name" value="ANKYRIN REPEAT AND PROTEIN KINASE DOMAIN-CONTAINING PROTEIN"/>
    <property type="match status" value="1"/>
</dbReference>
<protein>
    <submittedName>
        <fullName evidence="5">Uncharacterized protein</fullName>
    </submittedName>
</protein>
<dbReference type="RefSeq" id="WP_172505739.1">
    <property type="nucleotide sequence ID" value="NZ_OENE01000035.1"/>
</dbReference>
<feature type="chain" id="PRO_5014167069" evidence="4">
    <location>
        <begin position="22"/>
        <end position="496"/>
    </location>
</feature>
<evidence type="ECO:0000256" key="1">
    <source>
        <dbReference type="ARBA" id="ARBA00022737"/>
    </source>
</evidence>
<gene>
    <name evidence="5" type="ORF">TNO010_400081</name>
</gene>
<feature type="repeat" description="ANK" evidence="3">
    <location>
        <begin position="439"/>
        <end position="472"/>
    </location>
</feature>
<keyword evidence="1" id="KW-0677">Repeat</keyword>
<accession>A0A2I2MAL4</accession>
<evidence type="ECO:0000313" key="5">
    <source>
        <dbReference type="EMBL" id="SOU89506.1"/>
    </source>
</evidence>